<dbReference type="InterPro" id="IPR023393">
    <property type="entry name" value="START-like_dom_sf"/>
</dbReference>
<evidence type="ECO:0000313" key="2">
    <source>
        <dbReference type="EMBL" id="SDL89246.1"/>
    </source>
</evidence>
<dbReference type="Proteomes" id="UP000198683">
    <property type="component" value="Unassembled WGS sequence"/>
</dbReference>
<name>A0A1G9NRL1_9ACTN</name>
<dbReference type="STRING" id="683260.SAMN05421874_1326"/>
<dbReference type="SUPFAM" id="SSF55961">
    <property type="entry name" value="Bet v1-like"/>
    <property type="match status" value="1"/>
</dbReference>
<keyword evidence="3" id="KW-1185">Reference proteome</keyword>
<evidence type="ECO:0008006" key="4">
    <source>
        <dbReference type="Google" id="ProtNLM"/>
    </source>
</evidence>
<gene>
    <name evidence="2" type="ORF">SAMN05421874_1326</name>
</gene>
<accession>A0A1G9NRL1</accession>
<dbReference type="AlphaFoldDB" id="A0A1G9NRL1"/>
<evidence type="ECO:0000256" key="1">
    <source>
        <dbReference type="SAM" id="MobiDB-lite"/>
    </source>
</evidence>
<reference evidence="2 3" key="1">
    <citation type="submission" date="2016-10" db="EMBL/GenBank/DDBJ databases">
        <authorList>
            <person name="de Groot N.N."/>
        </authorList>
    </citation>
    <scope>NUCLEOTIDE SEQUENCE [LARGE SCALE GENOMIC DNA]</scope>
    <source>
        <strain evidence="2 3">CGMCC 4.5681</strain>
    </source>
</reference>
<protein>
    <recommendedName>
        <fullName evidence="4">Activator of Hsp90 ATPase homolog 1-like protein</fullName>
    </recommendedName>
</protein>
<feature type="region of interest" description="Disordered" evidence="1">
    <location>
        <begin position="55"/>
        <end position="83"/>
    </location>
</feature>
<evidence type="ECO:0000313" key="3">
    <source>
        <dbReference type="Proteomes" id="UP000198683"/>
    </source>
</evidence>
<feature type="compositionally biased region" description="Low complexity" evidence="1">
    <location>
        <begin position="60"/>
        <end position="69"/>
    </location>
</feature>
<dbReference type="Gene3D" id="3.30.530.20">
    <property type="match status" value="1"/>
</dbReference>
<proteinExistence type="predicted"/>
<organism evidence="2 3">
    <name type="scientific">Nonomuraea maritima</name>
    <dbReference type="NCBI Taxonomy" id="683260"/>
    <lineage>
        <taxon>Bacteria</taxon>
        <taxon>Bacillati</taxon>
        <taxon>Actinomycetota</taxon>
        <taxon>Actinomycetes</taxon>
        <taxon>Streptosporangiales</taxon>
        <taxon>Streptosporangiaceae</taxon>
        <taxon>Nonomuraea</taxon>
    </lineage>
</organism>
<dbReference type="RefSeq" id="WP_245740813.1">
    <property type="nucleotide sequence ID" value="NZ_FNFB01000032.1"/>
</dbReference>
<sequence>MSEPMTIRARVAAPVKEVRQALTDPAAMRVWLAEHAEVDLPERYAFWDVRRRRATRRTSGRCTRTSVRSASPGCSTARRRPPS</sequence>
<dbReference type="EMBL" id="FNFB01000032">
    <property type="protein sequence ID" value="SDL89246.1"/>
    <property type="molecule type" value="Genomic_DNA"/>
</dbReference>